<comment type="caution">
    <text evidence="1">The sequence shown here is derived from an EMBL/GenBank/DDBJ whole genome shotgun (WGS) entry which is preliminary data.</text>
</comment>
<proteinExistence type="predicted"/>
<protein>
    <submittedName>
        <fullName evidence="1">Uncharacterized protein</fullName>
    </submittedName>
</protein>
<keyword evidence="2" id="KW-1185">Reference proteome</keyword>
<organism evidence="1 2">
    <name type="scientific">Symbiodinium pilosum</name>
    <name type="common">Dinoflagellate</name>
    <dbReference type="NCBI Taxonomy" id="2952"/>
    <lineage>
        <taxon>Eukaryota</taxon>
        <taxon>Sar</taxon>
        <taxon>Alveolata</taxon>
        <taxon>Dinophyceae</taxon>
        <taxon>Suessiales</taxon>
        <taxon>Symbiodiniaceae</taxon>
        <taxon>Symbiodinium</taxon>
    </lineage>
</organism>
<reference evidence="1" key="1">
    <citation type="submission" date="2021-02" db="EMBL/GenBank/DDBJ databases">
        <authorList>
            <person name="Dougan E. K."/>
            <person name="Rhodes N."/>
            <person name="Thang M."/>
            <person name="Chan C."/>
        </authorList>
    </citation>
    <scope>NUCLEOTIDE SEQUENCE</scope>
</reference>
<evidence type="ECO:0000313" key="1">
    <source>
        <dbReference type="EMBL" id="CAE7729315.1"/>
    </source>
</evidence>
<evidence type="ECO:0000313" key="2">
    <source>
        <dbReference type="Proteomes" id="UP000649617"/>
    </source>
</evidence>
<dbReference type="AlphaFoldDB" id="A0A812XG07"/>
<dbReference type="Proteomes" id="UP000649617">
    <property type="component" value="Unassembled WGS sequence"/>
</dbReference>
<accession>A0A812XG07</accession>
<gene>
    <name evidence="1" type="ORF">SPIL2461_LOCUS20909</name>
</gene>
<sequence length="239" mass="27125">AMQKGVGAKIRQLMQLLNNMEGKVHESIRDLVDMLRAVVVSFHDDDMDESRPDEVDQWTQAWMWRIEVWLDMETSKLSNVVTIEDSANATIEEGATKESAFVEMVVELQRRLMAVAIEEEKLRLAKSVDPVMIANAEPQLPGYAGDGSESGGPERCGPNHGTMPVDLRSRVHKYQYPLLDVQLMDMYEEMPGMVVSLQVEDLNAVDPTMGQCLAPVDMHSRVHTYQYQLLEYRNQLTEI</sequence>
<dbReference type="EMBL" id="CAJNIZ010045760">
    <property type="protein sequence ID" value="CAE7729315.1"/>
    <property type="molecule type" value="Genomic_DNA"/>
</dbReference>
<name>A0A812XG07_SYMPI</name>
<feature type="non-terminal residue" evidence="1">
    <location>
        <position position="239"/>
    </location>
</feature>